<dbReference type="InterPro" id="IPR023188">
    <property type="entry name" value="DPS_DNA-bd_CS"/>
</dbReference>
<dbReference type="CDD" id="cd01043">
    <property type="entry name" value="DPS"/>
    <property type="match status" value="1"/>
</dbReference>
<comment type="caution">
    <text evidence="4">The sequence shown here is derived from an EMBL/GenBank/DDBJ whole genome shotgun (WGS) entry which is preliminary data.</text>
</comment>
<dbReference type="Proteomes" id="UP000654993">
    <property type="component" value="Unassembled WGS sequence"/>
</dbReference>
<dbReference type="PIRSF" id="PIRSF005900">
    <property type="entry name" value="Dps"/>
    <property type="match status" value="1"/>
</dbReference>
<feature type="domain" description="Ferritin/DPS" evidence="3">
    <location>
        <begin position="22"/>
        <end position="162"/>
    </location>
</feature>
<organism evidence="4 5">
    <name type="scientific">Insulibacter thermoxylanivorax</name>
    <dbReference type="NCBI Taxonomy" id="2749268"/>
    <lineage>
        <taxon>Bacteria</taxon>
        <taxon>Bacillati</taxon>
        <taxon>Bacillota</taxon>
        <taxon>Bacilli</taxon>
        <taxon>Bacillales</taxon>
        <taxon>Paenibacillaceae</taxon>
        <taxon>Insulibacter</taxon>
    </lineage>
</organism>
<reference evidence="4" key="1">
    <citation type="submission" date="2020-08" db="EMBL/GenBank/DDBJ databases">
        <authorList>
            <person name="Uke A."/>
            <person name="Chhe C."/>
            <person name="Baramee S."/>
            <person name="Kosugi A."/>
        </authorList>
    </citation>
    <scope>NUCLEOTIDE SEQUENCE</scope>
    <source>
        <strain evidence="4">DA-C8</strain>
    </source>
</reference>
<dbReference type="PANTHER" id="PTHR42932:SF1">
    <property type="entry name" value="GENERAL STRESS PROTEIN 20U"/>
    <property type="match status" value="1"/>
</dbReference>
<reference evidence="4" key="2">
    <citation type="journal article" date="2021" name="Data Brief">
        <title>Draft genome sequence data of the facultative, thermophilic, xylanolytic bacterium Paenibacillus sp. strain DA-C8.</title>
        <authorList>
            <person name="Chhe C."/>
            <person name="Uke A."/>
            <person name="Baramee S."/>
            <person name="Ungkulpasvich U."/>
            <person name="Tachaapaikoon C."/>
            <person name="Pason P."/>
            <person name="Waeonukul R."/>
            <person name="Ratanakhanokchai K."/>
            <person name="Kosugi A."/>
        </authorList>
    </citation>
    <scope>NUCLEOTIDE SEQUENCE</scope>
    <source>
        <strain evidence="4">DA-C8</strain>
    </source>
</reference>
<accession>A0A916QGA4</accession>
<dbReference type="EMBL" id="BMAQ01000019">
    <property type="protein sequence ID" value="GFR38508.1"/>
    <property type="molecule type" value="Genomic_DNA"/>
</dbReference>
<dbReference type="AlphaFoldDB" id="A0A916QGA4"/>
<dbReference type="PANTHER" id="PTHR42932">
    <property type="entry name" value="GENERAL STRESS PROTEIN 20U"/>
    <property type="match status" value="1"/>
</dbReference>
<gene>
    <name evidence="4" type="primary">dps</name>
    <name evidence="4" type="ORF">PRECH8_18040</name>
</gene>
<name>A0A916QGA4_9BACL</name>
<dbReference type="GO" id="GO:0008199">
    <property type="term" value="F:ferric iron binding"/>
    <property type="evidence" value="ECO:0007669"/>
    <property type="project" value="InterPro"/>
</dbReference>
<dbReference type="PROSITE" id="PS00818">
    <property type="entry name" value="DPS_1"/>
    <property type="match status" value="1"/>
</dbReference>
<protein>
    <submittedName>
        <fullName evidence="4">DNA starvation/stationary phase protection protein</fullName>
    </submittedName>
</protein>
<keyword evidence="5" id="KW-1185">Reference proteome</keyword>
<dbReference type="InterPro" id="IPR002177">
    <property type="entry name" value="DPS_DNA-bd"/>
</dbReference>
<dbReference type="SUPFAM" id="SSF47240">
    <property type="entry name" value="Ferritin-like"/>
    <property type="match status" value="1"/>
</dbReference>
<evidence type="ECO:0000256" key="1">
    <source>
        <dbReference type="ARBA" id="ARBA00009497"/>
    </source>
</evidence>
<evidence type="ECO:0000313" key="4">
    <source>
        <dbReference type="EMBL" id="GFR38508.1"/>
    </source>
</evidence>
<dbReference type="GO" id="GO:0016722">
    <property type="term" value="F:oxidoreductase activity, acting on metal ions"/>
    <property type="evidence" value="ECO:0007669"/>
    <property type="project" value="InterPro"/>
</dbReference>
<evidence type="ECO:0000313" key="5">
    <source>
        <dbReference type="Proteomes" id="UP000654993"/>
    </source>
</evidence>
<evidence type="ECO:0000256" key="2">
    <source>
        <dbReference type="RuleBase" id="RU003875"/>
    </source>
</evidence>
<dbReference type="Pfam" id="PF00210">
    <property type="entry name" value="Ferritin"/>
    <property type="match status" value="1"/>
</dbReference>
<dbReference type="InterPro" id="IPR008331">
    <property type="entry name" value="Ferritin_DPS_dom"/>
</dbReference>
<evidence type="ECO:0000259" key="3">
    <source>
        <dbReference type="Pfam" id="PF00210"/>
    </source>
</evidence>
<dbReference type="InterPro" id="IPR009078">
    <property type="entry name" value="Ferritin-like_SF"/>
</dbReference>
<sequence>MTNAPSAEREGLDREQPKAEDLANQLVANLAVLWTKLHQYHWYVKGPHFETLHSKFEELYNDAAQWYDDLAETLLAMGTRPYSTTEQNLKHALVKESTEDENISAEQMVANIVADFQLTRDAAVHAINLAVEQDKPVLEDMLLQYKSYLDKQIWMLQAFLGKSVEEANT</sequence>
<dbReference type="PRINTS" id="PR01346">
    <property type="entry name" value="HELNAPAPROT"/>
</dbReference>
<dbReference type="RefSeq" id="WP_200966752.1">
    <property type="nucleotide sequence ID" value="NZ_BMAQ01000019.1"/>
</dbReference>
<dbReference type="Gene3D" id="1.20.1260.10">
    <property type="match status" value="1"/>
</dbReference>
<proteinExistence type="inferred from homology"/>
<dbReference type="InterPro" id="IPR012347">
    <property type="entry name" value="Ferritin-like"/>
</dbReference>
<comment type="similarity">
    <text evidence="1 2">Belongs to the Dps family.</text>
</comment>